<dbReference type="OrthoDB" id="10646765at2759"/>
<sequence>MRIIKNPEMEKKDPKYGQVRLKRKGGTVICQRCWEKGHNKGSCKNQPKTLPKEFMLTKDMQLKPHLLQMLVKPHLLQYLIWLRKKYVPTTQRRQGGKYYNAGATPPSPPSQTTIHTSPRGGTFITPASATTRMRAPIHSPACAQSQNAYASSRLRQTGNSVPWKPLGKAAARKHDMLIPKKQKT</sequence>
<comment type="caution">
    <text evidence="2">The sequence shown here is derived from an EMBL/GenBank/DDBJ whole genome shotgun (WGS) entry which is preliminary data.</text>
</comment>
<feature type="region of interest" description="Disordered" evidence="1">
    <location>
        <begin position="96"/>
        <end position="122"/>
    </location>
</feature>
<dbReference type="EMBL" id="PJQY01002103">
    <property type="protein sequence ID" value="PQP96448.1"/>
    <property type="molecule type" value="Genomic_DNA"/>
</dbReference>
<dbReference type="AlphaFoldDB" id="A0A314XV84"/>
<keyword evidence="3" id="KW-1185">Reference proteome</keyword>
<proteinExistence type="predicted"/>
<evidence type="ECO:0000313" key="3">
    <source>
        <dbReference type="Proteomes" id="UP000250321"/>
    </source>
</evidence>
<feature type="compositionally biased region" description="Polar residues" evidence="1">
    <location>
        <begin position="142"/>
        <end position="160"/>
    </location>
</feature>
<accession>A0A314XV84</accession>
<dbReference type="Proteomes" id="UP000250321">
    <property type="component" value="Unassembled WGS sequence"/>
</dbReference>
<feature type="region of interest" description="Disordered" evidence="1">
    <location>
        <begin position="137"/>
        <end position="184"/>
    </location>
</feature>
<protein>
    <submittedName>
        <fullName evidence="2">Uncharacterized protein</fullName>
    </submittedName>
</protein>
<evidence type="ECO:0000256" key="1">
    <source>
        <dbReference type="SAM" id="MobiDB-lite"/>
    </source>
</evidence>
<reference evidence="2 3" key="1">
    <citation type="submission" date="2018-02" db="EMBL/GenBank/DDBJ databases">
        <title>Draft genome of wild Prunus yedoensis var. nudiflora.</title>
        <authorList>
            <person name="Baek S."/>
            <person name="Kim J.-H."/>
            <person name="Choi K."/>
            <person name="Kim G.-B."/>
            <person name="Cho A."/>
            <person name="Jang H."/>
            <person name="Shin C.-H."/>
            <person name="Yu H.-J."/>
            <person name="Mun J.-H."/>
        </authorList>
    </citation>
    <scope>NUCLEOTIDE SEQUENCE [LARGE SCALE GENOMIC DNA]</scope>
    <source>
        <strain evidence="3">cv. Jeju island</strain>
        <tissue evidence="2">Leaf</tissue>
    </source>
</reference>
<organism evidence="2 3">
    <name type="scientific">Prunus yedoensis var. nudiflora</name>
    <dbReference type="NCBI Taxonomy" id="2094558"/>
    <lineage>
        <taxon>Eukaryota</taxon>
        <taxon>Viridiplantae</taxon>
        <taxon>Streptophyta</taxon>
        <taxon>Embryophyta</taxon>
        <taxon>Tracheophyta</taxon>
        <taxon>Spermatophyta</taxon>
        <taxon>Magnoliopsida</taxon>
        <taxon>eudicotyledons</taxon>
        <taxon>Gunneridae</taxon>
        <taxon>Pentapetalae</taxon>
        <taxon>rosids</taxon>
        <taxon>fabids</taxon>
        <taxon>Rosales</taxon>
        <taxon>Rosaceae</taxon>
        <taxon>Amygdaloideae</taxon>
        <taxon>Amygdaleae</taxon>
        <taxon>Prunus</taxon>
    </lineage>
</organism>
<name>A0A314XV84_PRUYE</name>
<gene>
    <name evidence="2" type="ORF">Pyn_01938</name>
</gene>
<evidence type="ECO:0000313" key="2">
    <source>
        <dbReference type="EMBL" id="PQP96448.1"/>
    </source>
</evidence>